<feature type="transmembrane region" description="Helical" evidence="1">
    <location>
        <begin position="7"/>
        <end position="25"/>
    </location>
</feature>
<comment type="caution">
    <text evidence="2">The sequence shown here is derived from an EMBL/GenBank/DDBJ whole genome shotgun (WGS) entry which is preliminary data.</text>
</comment>
<proteinExistence type="predicted"/>
<reference evidence="2" key="1">
    <citation type="submission" date="2023-05" db="EMBL/GenBank/DDBJ databases">
        <title>Nepenthes gracilis genome sequencing.</title>
        <authorList>
            <person name="Fukushima K."/>
        </authorList>
    </citation>
    <scope>NUCLEOTIDE SEQUENCE</scope>
    <source>
        <strain evidence="2">SING2019-196</strain>
    </source>
</reference>
<gene>
    <name evidence="2" type="ORF">Nepgr_026671</name>
</gene>
<keyword evidence="1" id="KW-1133">Transmembrane helix</keyword>
<accession>A0AAD3T7L5</accession>
<organism evidence="2 3">
    <name type="scientific">Nepenthes gracilis</name>
    <name type="common">Slender pitcher plant</name>
    <dbReference type="NCBI Taxonomy" id="150966"/>
    <lineage>
        <taxon>Eukaryota</taxon>
        <taxon>Viridiplantae</taxon>
        <taxon>Streptophyta</taxon>
        <taxon>Embryophyta</taxon>
        <taxon>Tracheophyta</taxon>
        <taxon>Spermatophyta</taxon>
        <taxon>Magnoliopsida</taxon>
        <taxon>eudicotyledons</taxon>
        <taxon>Gunneridae</taxon>
        <taxon>Pentapetalae</taxon>
        <taxon>Caryophyllales</taxon>
        <taxon>Nepenthaceae</taxon>
        <taxon>Nepenthes</taxon>
    </lineage>
</organism>
<evidence type="ECO:0000313" key="2">
    <source>
        <dbReference type="EMBL" id="GMH24828.1"/>
    </source>
</evidence>
<keyword evidence="1" id="KW-0812">Transmembrane</keyword>
<evidence type="ECO:0000256" key="1">
    <source>
        <dbReference type="SAM" id="Phobius"/>
    </source>
</evidence>
<dbReference type="Proteomes" id="UP001279734">
    <property type="component" value="Unassembled WGS sequence"/>
</dbReference>
<keyword evidence="3" id="KW-1185">Reference proteome</keyword>
<feature type="transmembrane region" description="Helical" evidence="1">
    <location>
        <begin position="45"/>
        <end position="64"/>
    </location>
</feature>
<evidence type="ECO:0000313" key="3">
    <source>
        <dbReference type="Proteomes" id="UP001279734"/>
    </source>
</evidence>
<name>A0AAD3T7L5_NEPGR</name>
<protein>
    <submittedName>
        <fullName evidence="2">Uncharacterized protein</fullName>
    </submittedName>
</protein>
<sequence length="120" mass="12492">MSCGGSVSWALSTGVVWMTADGLWLSAGNLVDSVLIVSFAEFGSLVLTGTLLVSACSLTPLFFLRCHWVWPSVQKCFGSFAASVDGGSLGVNGPLVADGYFEAVNGVPILLLYGGIYACF</sequence>
<keyword evidence="1" id="KW-0472">Membrane</keyword>
<dbReference type="EMBL" id="BSYO01000028">
    <property type="protein sequence ID" value="GMH24828.1"/>
    <property type="molecule type" value="Genomic_DNA"/>
</dbReference>
<dbReference type="AlphaFoldDB" id="A0AAD3T7L5"/>